<evidence type="ECO:0000256" key="1">
    <source>
        <dbReference type="SAM" id="MobiDB-lite"/>
    </source>
</evidence>
<keyword evidence="4" id="KW-1185">Reference proteome</keyword>
<evidence type="ECO:0000256" key="2">
    <source>
        <dbReference type="SAM" id="SignalP"/>
    </source>
</evidence>
<proteinExistence type="predicted"/>
<organism evidence="3 4">
    <name type="scientific">Penicillium brevicompactum</name>
    <dbReference type="NCBI Taxonomy" id="5074"/>
    <lineage>
        <taxon>Eukaryota</taxon>
        <taxon>Fungi</taxon>
        <taxon>Dikarya</taxon>
        <taxon>Ascomycota</taxon>
        <taxon>Pezizomycotina</taxon>
        <taxon>Eurotiomycetes</taxon>
        <taxon>Eurotiomycetidae</taxon>
        <taxon>Eurotiales</taxon>
        <taxon>Aspergillaceae</taxon>
        <taxon>Penicillium</taxon>
    </lineage>
</organism>
<evidence type="ECO:0008006" key="5">
    <source>
        <dbReference type="Google" id="ProtNLM"/>
    </source>
</evidence>
<feature type="chain" id="PRO_5040813019" description="Secreted protein" evidence="2">
    <location>
        <begin position="22"/>
        <end position="127"/>
    </location>
</feature>
<name>A0A9W9QWU4_PENBR</name>
<dbReference type="EMBL" id="JAPZBR010000006">
    <property type="protein sequence ID" value="KAJ5349563.1"/>
    <property type="molecule type" value="Genomic_DNA"/>
</dbReference>
<protein>
    <recommendedName>
        <fullName evidence="5">Secreted protein</fullName>
    </recommendedName>
</protein>
<keyword evidence="2" id="KW-0732">Signal</keyword>
<comment type="caution">
    <text evidence="3">The sequence shown here is derived from an EMBL/GenBank/DDBJ whole genome shotgun (WGS) entry which is preliminary data.</text>
</comment>
<accession>A0A9W9QWU4</accession>
<evidence type="ECO:0000313" key="4">
    <source>
        <dbReference type="Proteomes" id="UP001148299"/>
    </source>
</evidence>
<feature type="signal peptide" evidence="2">
    <location>
        <begin position="1"/>
        <end position="21"/>
    </location>
</feature>
<reference evidence="3" key="1">
    <citation type="submission" date="2022-12" db="EMBL/GenBank/DDBJ databases">
        <authorList>
            <person name="Petersen C."/>
        </authorList>
    </citation>
    <scope>NUCLEOTIDE SEQUENCE</scope>
    <source>
        <strain evidence="3">IBT 35675</strain>
    </source>
</reference>
<gene>
    <name evidence="3" type="ORF">N7541_007290</name>
</gene>
<feature type="region of interest" description="Disordered" evidence="1">
    <location>
        <begin position="29"/>
        <end position="55"/>
    </location>
</feature>
<dbReference type="Proteomes" id="UP001148299">
    <property type="component" value="Unassembled WGS sequence"/>
</dbReference>
<sequence length="127" mass="14107">MKSPLYFLAVILPLATELALGSPTAEAEFGELEERGRGGDRGGDRDWDDRHGWDHDRNPCEVKRSYPYYKYPCGSSPTTGMSQVGAIFTPSCKYQNGDSGVWYLAPKGWVKDSDKPRRCPGTNNPCT</sequence>
<evidence type="ECO:0000313" key="3">
    <source>
        <dbReference type="EMBL" id="KAJ5349563.1"/>
    </source>
</evidence>
<dbReference type="AlphaFoldDB" id="A0A9W9QWU4"/>
<reference evidence="3" key="2">
    <citation type="journal article" date="2023" name="IMA Fungus">
        <title>Comparative genomic study of the Penicillium genus elucidates a diverse pangenome and 15 lateral gene transfer events.</title>
        <authorList>
            <person name="Petersen C."/>
            <person name="Sorensen T."/>
            <person name="Nielsen M.R."/>
            <person name="Sondergaard T.E."/>
            <person name="Sorensen J.L."/>
            <person name="Fitzpatrick D.A."/>
            <person name="Frisvad J.C."/>
            <person name="Nielsen K.L."/>
        </authorList>
    </citation>
    <scope>NUCLEOTIDE SEQUENCE</scope>
    <source>
        <strain evidence="3">IBT 35675</strain>
    </source>
</reference>
<feature type="compositionally biased region" description="Basic and acidic residues" evidence="1">
    <location>
        <begin position="32"/>
        <end position="55"/>
    </location>
</feature>